<evidence type="ECO:0000313" key="3">
    <source>
        <dbReference type="Proteomes" id="UP000680348"/>
    </source>
</evidence>
<dbReference type="EMBL" id="JAGWCR010000001">
    <property type="protein sequence ID" value="MBS3647129.1"/>
    <property type="molecule type" value="Genomic_DNA"/>
</dbReference>
<dbReference type="Pfam" id="PF11154">
    <property type="entry name" value="DUF2934"/>
    <property type="match status" value="1"/>
</dbReference>
<dbReference type="InterPro" id="IPR021327">
    <property type="entry name" value="DUF2934"/>
</dbReference>
<sequence>MDKIEWIKKRAQELWESKGRPPEREQECWDQAVQEFEAGTSEDERGPVMPDPEVDVTASGHRSKEV</sequence>
<organism evidence="2 3">
    <name type="scientific">Pseudaminobacter soli</name>
    <name type="common">ex Zhang et al. 2022</name>
    <dbReference type="NCBI Taxonomy" id="2831468"/>
    <lineage>
        <taxon>Bacteria</taxon>
        <taxon>Pseudomonadati</taxon>
        <taxon>Pseudomonadota</taxon>
        <taxon>Alphaproteobacteria</taxon>
        <taxon>Hyphomicrobiales</taxon>
        <taxon>Phyllobacteriaceae</taxon>
        <taxon>Pseudaminobacter</taxon>
    </lineage>
</organism>
<gene>
    <name evidence="2" type="ORF">KEU06_00625</name>
</gene>
<feature type="region of interest" description="Disordered" evidence="1">
    <location>
        <begin position="35"/>
        <end position="66"/>
    </location>
</feature>
<evidence type="ECO:0000313" key="2">
    <source>
        <dbReference type="EMBL" id="MBS3647129.1"/>
    </source>
</evidence>
<reference evidence="2" key="1">
    <citation type="submission" date="2021-04" db="EMBL/GenBank/DDBJ databases">
        <title>Pseudaminobacter soli sp. nov., isolated from paddy soil contaminated by heavy metals.</title>
        <authorList>
            <person name="Zhang K."/>
        </authorList>
    </citation>
    <scope>NUCLEOTIDE SEQUENCE</scope>
    <source>
        <strain evidence="2">19-2017</strain>
    </source>
</reference>
<evidence type="ECO:0000256" key="1">
    <source>
        <dbReference type="SAM" id="MobiDB-lite"/>
    </source>
</evidence>
<comment type="caution">
    <text evidence="2">The sequence shown here is derived from an EMBL/GenBank/DDBJ whole genome shotgun (WGS) entry which is preliminary data.</text>
</comment>
<dbReference type="AlphaFoldDB" id="A0A942DUW4"/>
<dbReference type="RefSeq" id="WP_188252696.1">
    <property type="nucleotide sequence ID" value="NZ_JABVCF010000001.1"/>
</dbReference>
<protein>
    <submittedName>
        <fullName evidence="2">DUF2934 domain-containing protein</fullName>
    </submittedName>
</protein>
<keyword evidence="3" id="KW-1185">Reference proteome</keyword>
<accession>A0A942DUW4</accession>
<proteinExistence type="predicted"/>
<name>A0A942DUW4_9HYPH</name>
<dbReference type="Proteomes" id="UP000680348">
    <property type="component" value="Unassembled WGS sequence"/>
</dbReference>